<dbReference type="Proteomes" id="UP000529652">
    <property type="component" value="Unassembled WGS sequence"/>
</dbReference>
<dbReference type="AlphaFoldDB" id="A0AB34Z647"/>
<proteinExistence type="predicted"/>
<dbReference type="EMBL" id="JACHGM010000005">
    <property type="protein sequence ID" value="MBB5141582.1"/>
    <property type="molecule type" value="Genomic_DNA"/>
</dbReference>
<organism evidence="2 3">
    <name type="scientific">Borreliella afzelii</name>
    <name type="common">Borrelia afzelii</name>
    <dbReference type="NCBI Taxonomy" id="29518"/>
    <lineage>
        <taxon>Bacteria</taxon>
        <taxon>Pseudomonadati</taxon>
        <taxon>Spirochaetota</taxon>
        <taxon>Spirochaetia</taxon>
        <taxon>Spirochaetales</taxon>
        <taxon>Borreliaceae</taxon>
        <taxon>Borreliella</taxon>
    </lineage>
</organism>
<evidence type="ECO:0000313" key="1">
    <source>
        <dbReference type="EMBL" id="MBB5141553.1"/>
    </source>
</evidence>
<sequence>MKKSINILNIFFFISLLYSCVVGSNSLKNTKTGILNFELIEKDNEKDNKENIKNISCINEEFGSSEIKEGEVYGGGGIALQVMLHGQNLVI</sequence>
<evidence type="ECO:0000313" key="3">
    <source>
        <dbReference type="Proteomes" id="UP000529652"/>
    </source>
</evidence>
<name>A0AB34Z647_BORAF</name>
<gene>
    <name evidence="1" type="ORF">HNP63_000974</name>
    <name evidence="2" type="ORF">HNP63_001003</name>
</gene>
<evidence type="ECO:0000313" key="2">
    <source>
        <dbReference type="EMBL" id="MBB5141582.1"/>
    </source>
</evidence>
<comment type="caution">
    <text evidence="2">The sequence shown here is derived from an EMBL/GenBank/DDBJ whole genome shotgun (WGS) entry which is preliminary data.</text>
</comment>
<reference evidence="2 3" key="1">
    <citation type="submission" date="2020-08" db="EMBL/GenBank/DDBJ databases">
        <title>Genomic Encyclopedia of Type Strains, Phase IV (KMG-IV): sequencing the most valuable type-strain genomes for metagenomic binning, comparative biology and taxonomic classification.</title>
        <authorList>
            <person name="Goeker M."/>
        </authorList>
    </citation>
    <scope>NUCLEOTIDE SEQUENCE [LARGE SCALE GENOMIC DNA]</scope>
    <source>
        <strain evidence="2 3">DSM 10508</strain>
    </source>
</reference>
<dbReference type="EMBL" id="JACHGM010000005">
    <property type="protein sequence ID" value="MBB5141553.1"/>
    <property type="molecule type" value="Genomic_DNA"/>
</dbReference>
<evidence type="ECO:0008006" key="4">
    <source>
        <dbReference type="Google" id="ProtNLM"/>
    </source>
</evidence>
<protein>
    <recommendedName>
        <fullName evidence="4">Lipoprotein</fullName>
    </recommendedName>
</protein>
<dbReference type="PROSITE" id="PS51257">
    <property type="entry name" value="PROKAR_LIPOPROTEIN"/>
    <property type="match status" value="1"/>
</dbReference>
<accession>A0AB34Z647</accession>